<proteinExistence type="inferred from homology"/>
<evidence type="ECO:0008006" key="5">
    <source>
        <dbReference type="Google" id="ProtNLM"/>
    </source>
</evidence>
<dbReference type="PRINTS" id="PR00081">
    <property type="entry name" value="GDHRDH"/>
</dbReference>
<keyword evidence="3" id="KW-0560">Oxidoreductase</keyword>
<dbReference type="PANTHER" id="PTHR43639">
    <property type="entry name" value="OXIDOREDUCTASE, SHORT-CHAIN DEHYDROGENASE/REDUCTASE FAMILY (AFU_ORTHOLOGUE AFUA_5G02870)"/>
    <property type="match status" value="1"/>
</dbReference>
<name>F9F996_FUSOF</name>
<dbReference type="OrthoDB" id="294295at2759"/>
<sequence length="214" mass="22524">MTRLSGKVAIVTGGGSGFGAGIVAKFVSEGCKVVVMDIDKSLASQAAAKAPSGSAVAIRGDVSQSDDWVVALDTALVNFGSLDIVVNNAGVLHVAQPSIDMNEHEYDRVMRVNVKQLLWSTKVVVPYLIKNGKPGAFVNVSSMSGVRPRPNLVWKPLFLGHDDSPEAWGKMMSSIPLGRLCQPHDVADAACFLVSDEASFLTGVCLEVDGGRGI</sequence>
<dbReference type="GO" id="GO:0016491">
    <property type="term" value="F:oxidoreductase activity"/>
    <property type="evidence" value="ECO:0007669"/>
    <property type="project" value="UniProtKB-KW"/>
</dbReference>
<dbReference type="AlphaFoldDB" id="F9F996"/>
<dbReference type="SUPFAM" id="SSF51735">
    <property type="entry name" value="NAD(P)-binding Rossmann-fold domains"/>
    <property type="match status" value="1"/>
</dbReference>
<dbReference type="EMBL" id="AFQF01000979">
    <property type="protein sequence ID" value="EGU86537.1"/>
    <property type="molecule type" value="Genomic_DNA"/>
</dbReference>
<dbReference type="Pfam" id="PF00106">
    <property type="entry name" value="adh_short"/>
    <property type="match status" value="1"/>
</dbReference>
<evidence type="ECO:0000256" key="3">
    <source>
        <dbReference type="ARBA" id="ARBA00023002"/>
    </source>
</evidence>
<evidence type="ECO:0000313" key="4">
    <source>
        <dbReference type="EMBL" id="EGU86537.1"/>
    </source>
</evidence>
<gene>
    <name evidence="4" type="ORF">FOXB_02971</name>
</gene>
<comment type="similarity">
    <text evidence="1">Belongs to the short-chain dehydrogenases/reductases (SDR) family.</text>
</comment>
<comment type="caution">
    <text evidence="4">The sequence shown here is derived from an EMBL/GenBank/DDBJ whole genome shotgun (WGS) entry which is preliminary data.</text>
</comment>
<protein>
    <recommendedName>
        <fullName evidence="5">3-oxoacyl-[acyl-carrier-protein] reductase FabG</fullName>
    </recommendedName>
</protein>
<keyword evidence="2" id="KW-0521">NADP</keyword>
<evidence type="ECO:0000256" key="2">
    <source>
        <dbReference type="ARBA" id="ARBA00022857"/>
    </source>
</evidence>
<dbReference type="PANTHER" id="PTHR43639:SF1">
    <property type="entry name" value="SHORT-CHAIN DEHYDROGENASE_REDUCTASE FAMILY PROTEIN"/>
    <property type="match status" value="1"/>
</dbReference>
<dbReference type="InterPro" id="IPR002347">
    <property type="entry name" value="SDR_fam"/>
</dbReference>
<dbReference type="Gene3D" id="3.40.50.720">
    <property type="entry name" value="NAD(P)-binding Rossmann-like Domain"/>
    <property type="match status" value="2"/>
</dbReference>
<dbReference type="Pfam" id="PF13561">
    <property type="entry name" value="adh_short_C2"/>
    <property type="match status" value="1"/>
</dbReference>
<dbReference type="InterPro" id="IPR036291">
    <property type="entry name" value="NAD(P)-bd_dom_sf"/>
</dbReference>
<dbReference type="STRING" id="660025.F9F996"/>
<reference evidence="4" key="1">
    <citation type="journal article" date="2012" name="Mol. Plant Microbe Interact.">
        <title>A highly conserved effector in Fusarium oxysporum is required for full virulence on Arabidopsis.</title>
        <authorList>
            <person name="Thatcher L.F."/>
            <person name="Gardiner D.M."/>
            <person name="Kazan K."/>
            <person name="Manners J."/>
        </authorList>
    </citation>
    <scope>NUCLEOTIDE SEQUENCE [LARGE SCALE GENOMIC DNA]</scope>
    <source>
        <strain evidence="4">Fo5176</strain>
    </source>
</reference>
<evidence type="ECO:0000256" key="1">
    <source>
        <dbReference type="ARBA" id="ARBA00006484"/>
    </source>
</evidence>
<accession>F9F996</accession>
<organism evidence="4">
    <name type="scientific">Fusarium oxysporum (strain Fo5176)</name>
    <name type="common">Fusarium vascular wilt</name>
    <dbReference type="NCBI Taxonomy" id="660025"/>
    <lineage>
        <taxon>Eukaryota</taxon>
        <taxon>Fungi</taxon>
        <taxon>Dikarya</taxon>
        <taxon>Ascomycota</taxon>
        <taxon>Pezizomycotina</taxon>
        <taxon>Sordariomycetes</taxon>
        <taxon>Hypocreomycetidae</taxon>
        <taxon>Hypocreales</taxon>
        <taxon>Nectriaceae</taxon>
        <taxon>Fusarium</taxon>
        <taxon>Fusarium oxysporum species complex</taxon>
    </lineage>
</organism>